<proteinExistence type="predicted"/>
<keyword evidence="1" id="KW-0175">Coiled coil</keyword>
<dbReference type="InterPro" id="IPR036322">
    <property type="entry name" value="WD40_repeat_dom_sf"/>
</dbReference>
<dbReference type="PROSITE" id="PS50294">
    <property type="entry name" value="WD_REPEATS_REGION"/>
    <property type="match status" value="1"/>
</dbReference>
<evidence type="ECO:0000259" key="3">
    <source>
        <dbReference type="Pfam" id="PF19960"/>
    </source>
</evidence>
<dbReference type="PROSITE" id="PS50082">
    <property type="entry name" value="WD_REPEATS_2"/>
    <property type="match status" value="1"/>
</dbReference>
<evidence type="ECO:0000256" key="2">
    <source>
        <dbReference type="SAM" id="MobiDB-lite"/>
    </source>
</evidence>
<sequence length="1018" mass="111368">MTSTEPIDQRKLRQAIVAAFNENELRTLCFDLKIDYEALPPGSKVDKARELVARCLREQRIDDLLTVCEAARPKIGWRAMVETAVSSTTTPPFMGLKYFDIANADLFFGREALTEELAAHLQTNSFLAVVGASGSGKSSLVRAGLVAPLQQSSPNLLVHVFTPTDHPLEAMATALTRNSSSIGVTAKFIDAMAQDRRSLHLAGRRLVKEGQKLLLIIDQFEELFTLCRSEEDRQAFIDNLLTAVAAEANSQTNRPIRAVIALRADFYHHCAQYDDLRRLLEKQQRFIGAMNPSELRRAIEEPAKRSGLTFESGLVDLLLRDVGAGGDQPPEPGALPLLSHALLETWRRREGNQLTFAGYTEAGGVQGAIAKTAETVFQDQLSPEQQTIARNIFLRLTELGEGTQDTRRRALISELIPANDAAEATQTVLNLLSKARLVTTDEETAEVAHEALIREWPTLRLWLNDNRDGLRLHRHLTESAHDWQELGRDSGELYRSSRLAQTIAWASQNDDNLNDLEREFLAASKKAQQQEIDESQAQQQRELEQAQQLAGAEARAAKRARNFNLALVAILLLVVAGAVALLNAQRSQAIAEGVSAEATVAARETAVAAQQVDADGDGLSLTEETEYGTDPTRRDTDLDDLDDGREIAIGSDPLNPDSDNDGRIDGEDNNPLRPDISTNYIVPSDDTTRFQLEEVNLFNDFLNGGARSITGLSISKDNRAVAAGSFLEGDSGESAAIYIWLINGLLITPYEIETGIHGSVLATSFSTDPGIRLHAAIGSTVISLDPFSEGWVEAWLYNLSGDGLNEPCSAAFHPDGGSLLVGGRAKWAYFQLLANGLGFVESNSQNYNTNACYTDAIFSYGGTYFGLIEDEGQDESVFVGEVINRSFGRPFNKSVSGVIDMALSPDNEVLALGYENGRVELYDYSERSSSPPLLYPIEAHPSFANAVFSPDGTILATSSPQEGIVRLWRVDVEDAPILELDSEANGVTSLIFSPDGHYLLFGTTEGEVHVYGMPEVEK</sequence>
<evidence type="ECO:0000256" key="1">
    <source>
        <dbReference type="SAM" id="Coils"/>
    </source>
</evidence>
<accession>A0A3B0VLV1</accession>
<feature type="region of interest" description="Disordered" evidence="2">
    <location>
        <begin position="611"/>
        <end position="677"/>
    </location>
</feature>
<dbReference type="InterPro" id="IPR049052">
    <property type="entry name" value="nSTAND1"/>
</dbReference>
<feature type="domain" description="Effector-associated" evidence="3">
    <location>
        <begin position="12"/>
        <end position="73"/>
    </location>
</feature>
<dbReference type="SUPFAM" id="SSF52540">
    <property type="entry name" value="P-loop containing nucleoside triphosphate hydrolases"/>
    <property type="match status" value="1"/>
</dbReference>
<protein>
    <submittedName>
        <fullName evidence="5">High-affnity carbon uptake protein Hat/HatR</fullName>
    </submittedName>
</protein>
<dbReference type="SMART" id="SM00320">
    <property type="entry name" value="WD40"/>
    <property type="match status" value="3"/>
</dbReference>
<dbReference type="AlphaFoldDB" id="A0A3B0VLV1"/>
<gene>
    <name evidence="5" type="ORF">MNBD_CHLOROFLEXI01-2227</name>
</gene>
<feature type="coiled-coil region" evidence="1">
    <location>
        <begin position="513"/>
        <end position="549"/>
    </location>
</feature>
<dbReference type="EMBL" id="UOEU01000375">
    <property type="protein sequence ID" value="VAW32614.1"/>
    <property type="molecule type" value="Genomic_DNA"/>
</dbReference>
<dbReference type="InterPro" id="IPR001680">
    <property type="entry name" value="WD40_rpt"/>
</dbReference>
<dbReference type="InterPro" id="IPR015943">
    <property type="entry name" value="WD40/YVTN_repeat-like_dom_sf"/>
</dbReference>
<dbReference type="InterPro" id="IPR053180">
    <property type="entry name" value="Ca-binding_acidic-repeat"/>
</dbReference>
<dbReference type="InterPro" id="IPR027417">
    <property type="entry name" value="P-loop_NTPase"/>
</dbReference>
<evidence type="ECO:0000259" key="4">
    <source>
        <dbReference type="Pfam" id="PF20703"/>
    </source>
</evidence>
<dbReference type="Pfam" id="PF20703">
    <property type="entry name" value="nSTAND1"/>
    <property type="match status" value="1"/>
</dbReference>
<evidence type="ECO:0000313" key="5">
    <source>
        <dbReference type="EMBL" id="VAW32614.1"/>
    </source>
</evidence>
<dbReference type="Gene3D" id="3.40.50.300">
    <property type="entry name" value="P-loop containing nucleotide triphosphate hydrolases"/>
    <property type="match status" value="1"/>
</dbReference>
<dbReference type="InterPro" id="IPR045435">
    <property type="entry name" value="EAD7"/>
</dbReference>
<name>A0A3B0VLV1_9ZZZZ</name>
<dbReference type="SUPFAM" id="SSF50978">
    <property type="entry name" value="WD40 repeat-like"/>
    <property type="match status" value="1"/>
</dbReference>
<reference evidence="5" key="1">
    <citation type="submission" date="2018-06" db="EMBL/GenBank/DDBJ databases">
        <authorList>
            <person name="Zhirakovskaya E."/>
        </authorList>
    </citation>
    <scope>NUCLEOTIDE SEQUENCE</scope>
</reference>
<dbReference type="Pfam" id="PF19960">
    <property type="entry name" value="EAD7"/>
    <property type="match status" value="1"/>
</dbReference>
<dbReference type="Pfam" id="PF00400">
    <property type="entry name" value="WD40"/>
    <property type="match status" value="2"/>
</dbReference>
<dbReference type="Gene3D" id="2.130.10.10">
    <property type="entry name" value="YVTN repeat-like/Quinoprotein amine dehydrogenase"/>
    <property type="match status" value="1"/>
</dbReference>
<organism evidence="5">
    <name type="scientific">hydrothermal vent metagenome</name>
    <dbReference type="NCBI Taxonomy" id="652676"/>
    <lineage>
        <taxon>unclassified sequences</taxon>
        <taxon>metagenomes</taxon>
        <taxon>ecological metagenomes</taxon>
    </lineage>
</organism>
<dbReference type="PANTHER" id="PTHR37467">
    <property type="entry name" value="EXPORTED CALCIUM-BINDING GLYCOPROTEIN-RELATED"/>
    <property type="match status" value="1"/>
</dbReference>
<dbReference type="PANTHER" id="PTHR37467:SF1">
    <property type="entry name" value="EXPORTED CALCIUM-BINDING GLYCOPROTEIN"/>
    <property type="match status" value="1"/>
</dbReference>
<feature type="domain" description="Novel STAND NTPase 1" evidence="4">
    <location>
        <begin position="92"/>
        <end position="490"/>
    </location>
</feature>